<evidence type="ECO:0000256" key="1">
    <source>
        <dbReference type="SAM" id="MobiDB-lite"/>
    </source>
</evidence>
<gene>
    <name evidence="2" type="ORF">SAMN05216582_12810</name>
</gene>
<sequence>QQPMQGQPMPQAGQPAAQQPMQGQPMPQAGQPAVQQPMQGQAMQGQAMPQAGQPAVQQSMQGQPMPQAGQPAVQQPMQGQPMPQAGQPAAQQPMQGQTMMQAGQPAAQQPMQGQPMPQAGQPAAQQPMQGQPMPQEKMQYFLQDTGREASSRSEPLLPPQRAAMQQAREQLINQSIENTPQTMDALRNLAQMLLKEGNLTQKDALLMQSFINGKEALLSAKEAQQLQHLIRLCQANVPATIQQAAVQQNLPDLPRLWAFMQLCDMAYTRQMTARQLKRAGKDVAAFVLSMRNSMEGDNSVVPGQRSLNFMMPMYMGEESTYPAYIHVYDENKHDPETGEMKKETWLRLCVLTDNIGAVELTCRVYRENQLDMRLFFSNTETANEFRSEADALRNSLKDSKLRLKELKIGAVGERRFM</sequence>
<reference evidence="2 3" key="1">
    <citation type="submission" date="2016-11" db="EMBL/GenBank/DDBJ databases">
        <authorList>
            <person name="Jaros S."/>
            <person name="Januszkiewicz K."/>
            <person name="Wedrychowicz H."/>
        </authorList>
    </citation>
    <scope>NUCLEOTIDE SEQUENCE [LARGE SCALE GENOMIC DNA]</scope>
    <source>
        <strain evidence="2 3">HD4</strain>
    </source>
</reference>
<dbReference type="EMBL" id="FRBC01000028">
    <property type="protein sequence ID" value="SHK97007.1"/>
    <property type="molecule type" value="Genomic_DNA"/>
</dbReference>
<dbReference type="AlphaFoldDB" id="A0A1M6WTD4"/>
<accession>A0A1M6WTD4</accession>
<evidence type="ECO:0000313" key="2">
    <source>
        <dbReference type="EMBL" id="SHK97007.1"/>
    </source>
</evidence>
<feature type="non-terminal residue" evidence="2">
    <location>
        <position position="1"/>
    </location>
</feature>
<protein>
    <submittedName>
        <fullName evidence="2">Uncharacterized protein</fullName>
    </submittedName>
</protein>
<name>A0A1M6WTD4_SELRU</name>
<feature type="region of interest" description="Disordered" evidence="1">
    <location>
        <begin position="1"/>
        <end position="133"/>
    </location>
</feature>
<dbReference type="Proteomes" id="UP000184263">
    <property type="component" value="Unassembled WGS sequence"/>
</dbReference>
<proteinExistence type="predicted"/>
<organism evidence="2 3">
    <name type="scientific">Selenomonas ruminantium</name>
    <dbReference type="NCBI Taxonomy" id="971"/>
    <lineage>
        <taxon>Bacteria</taxon>
        <taxon>Bacillati</taxon>
        <taxon>Bacillota</taxon>
        <taxon>Negativicutes</taxon>
        <taxon>Selenomonadales</taxon>
        <taxon>Selenomonadaceae</taxon>
        <taxon>Selenomonas</taxon>
    </lineage>
</organism>
<evidence type="ECO:0000313" key="3">
    <source>
        <dbReference type="Proteomes" id="UP000184263"/>
    </source>
</evidence>